<dbReference type="SUPFAM" id="SSF63825">
    <property type="entry name" value="YWTD domain"/>
    <property type="match status" value="1"/>
</dbReference>
<dbReference type="EMBL" id="LR134350">
    <property type="protein sequence ID" value="VEG29760.1"/>
    <property type="molecule type" value="Genomic_DNA"/>
</dbReference>
<reference evidence="1 2" key="1">
    <citation type="submission" date="2018-12" db="EMBL/GenBank/DDBJ databases">
        <authorList>
            <consortium name="Pathogen Informatics"/>
        </authorList>
    </citation>
    <scope>NUCLEOTIDE SEQUENCE [LARGE SCALE GENOMIC DNA]</scope>
    <source>
        <strain evidence="1 2">NCTC11636</strain>
    </source>
</reference>
<dbReference type="AlphaFoldDB" id="A0A3S4RC56"/>
<evidence type="ECO:0000313" key="2">
    <source>
        <dbReference type="Proteomes" id="UP000266895"/>
    </source>
</evidence>
<evidence type="ECO:0000313" key="1">
    <source>
        <dbReference type="EMBL" id="VEG29760.1"/>
    </source>
</evidence>
<accession>A0A3S4RC56</accession>
<evidence type="ECO:0008006" key="3">
    <source>
        <dbReference type="Google" id="ProtNLM"/>
    </source>
</evidence>
<gene>
    <name evidence="1" type="ORF">NCTC11636_02229</name>
</gene>
<organism evidence="1 2">
    <name type="scientific">Actinomyces howellii</name>
    <dbReference type="NCBI Taxonomy" id="52771"/>
    <lineage>
        <taxon>Bacteria</taxon>
        <taxon>Bacillati</taxon>
        <taxon>Actinomycetota</taxon>
        <taxon>Actinomycetes</taxon>
        <taxon>Actinomycetales</taxon>
        <taxon>Actinomycetaceae</taxon>
        <taxon>Actinomyces</taxon>
    </lineage>
</organism>
<proteinExistence type="predicted"/>
<dbReference type="SUPFAM" id="SSF63829">
    <property type="entry name" value="Calcium-dependent phosphotriesterase"/>
    <property type="match status" value="1"/>
</dbReference>
<dbReference type="Proteomes" id="UP000266895">
    <property type="component" value="Chromosome"/>
</dbReference>
<sequence>MTRPTRGARALVPVAPHRTDLRRLVALALSCVLALGGALALSAPARAVAPGEEALPQVASPAPSLPAIGTTTSAQGRPLAVVVAGGDGGVLHVVDLLSRQVVAREAFAPTGTDVQPWGYATLSDRSVLMASGGGQLFRIDAEAPAGQKVVTLSSSSVPGWDEVAALGDFYWDVVVDEQDRAYVASHSPTHGGRVLALDTRANGGAGQWSDLLGAPLQQGQTDVRSLAYEDGLLYAGTGTTSPSVHRIDVATRQSTELSLPESVTQGSKGITRLEVRGANLYVGAPSPGSGVQPACGGTCVLDPATGAARTHDGQAMGVGSWNGEVVTRPEEPEKVYYYVQLRGERTIQEYDPRTNSSRTLVTDADLTTRLSSSSWATHEVLVTSEKDSGALGVYDASSASVDALASGHRIEGAARSIQALAGLPDGSVYGSWYMTTPALLRVTPGQQAAGTTSELAEAPNGQVEGFGVGSGWMVTGVYPSGSLVRYRLGADGRPGAPEEQTASIEHGQARPFAVVPVGGERFAVASTPADHEVADGALSVFDAGTNEVVTYPFSGLTDAAGAPVEAVSGRRPVSLAYRDGKVYVGTSARAGGSAQDGPVVIEFDLSTRAVTRVSEPVAGQRAVTALAAGEDGRLYATTGRRVLALSPSSLAVTASVELRLGYEDARPSQLIHHGGTLYGVMGGRLQAVAAADGVLGSPQVLADIHTGPQGKVYVHSLTLGADSNLYYARGSGLYRYVL</sequence>
<dbReference type="KEGG" id="ahw:NCTC11636_02229"/>
<keyword evidence="2" id="KW-1185">Reference proteome</keyword>
<name>A0A3S4RC56_9ACTO</name>
<protein>
    <recommendedName>
        <fullName evidence="3">Streptogramin lyase</fullName>
    </recommendedName>
</protein>
<dbReference type="RefSeq" id="WP_232009741.1">
    <property type="nucleotide sequence ID" value="NZ_LR134350.1"/>
</dbReference>